<organism evidence="1">
    <name type="scientific">Acidithiobacillus ferrivorans</name>
    <dbReference type="NCBI Taxonomy" id="160808"/>
    <lineage>
        <taxon>Bacteria</taxon>
        <taxon>Pseudomonadati</taxon>
        <taxon>Pseudomonadota</taxon>
        <taxon>Acidithiobacillia</taxon>
        <taxon>Acidithiobacillales</taxon>
        <taxon>Acidithiobacillaceae</taxon>
        <taxon>Acidithiobacillus</taxon>
    </lineage>
</organism>
<gene>
    <name evidence="1" type="ORF">AFERRI_420177</name>
</gene>
<comment type="caution">
    <text evidence="1">The sequence shown here is derived from an EMBL/GenBank/DDBJ whole genome shotgun (WGS) entry which is preliminary data.</text>
</comment>
<name>A0A060UWG0_9PROT</name>
<dbReference type="EMBL" id="CCCS020000037">
    <property type="protein sequence ID" value="CDQ10879.1"/>
    <property type="molecule type" value="Genomic_DNA"/>
</dbReference>
<dbReference type="AlphaFoldDB" id="A0A060UWG0"/>
<sequence>MSLKLVTLLVLYWKYRVIPCGVAIPHEWAAMCVHSNKQFLLFTILDILLLASAGAAR</sequence>
<reference evidence="1" key="2">
    <citation type="submission" date="2014-07" db="EMBL/GenBank/DDBJ databases">
        <title>Initial genome analysis of the psychrotolerant acidophile Acidithiobacillus ferrivorans CF27: insights into iron and sulfur oxidation pathways and into biofilm formation.</title>
        <authorList>
            <person name="Talla E."/>
            <person name="Hedrich S."/>
            <person name="Mangenot S."/>
            <person name="Ji B."/>
            <person name="Johnson D.B."/>
            <person name="Barbe V."/>
            <person name="Bonnefoy V."/>
        </authorList>
    </citation>
    <scope>NUCLEOTIDE SEQUENCE [LARGE SCALE GENOMIC DNA]</scope>
    <source>
        <strain evidence="1">CF27</strain>
    </source>
</reference>
<reference evidence="1" key="1">
    <citation type="submission" date="2014-03" db="EMBL/GenBank/DDBJ databases">
        <authorList>
            <person name="Genoscope - CEA"/>
        </authorList>
    </citation>
    <scope>NUCLEOTIDE SEQUENCE [LARGE SCALE GENOMIC DNA]</scope>
    <source>
        <strain evidence="1">CF27</strain>
    </source>
</reference>
<accession>A0A060UWG0</accession>
<protein>
    <submittedName>
        <fullName evidence="1">Uncharacterized protein</fullName>
    </submittedName>
</protein>
<proteinExistence type="predicted"/>
<evidence type="ECO:0000313" key="1">
    <source>
        <dbReference type="EMBL" id="CDQ10879.1"/>
    </source>
</evidence>